<dbReference type="InterPro" id="IPR051393">
    <property type="entry name" value="ABC_transporter_permease"/>
</dbReference>
<feature type="transmembrane region" description="Helical" evidence="7">
    <location>
        <begin position="209"/>
        <end position="232"/>
    </location>
</feature>
<feature type="transmembrane region" description="Helical" evidence="7">
    <location>
        <begin position="136"/>
        <end position="156"/>
    </location>
</feature>
<dbReference type="OrthoDB" id="42781at2"/>
<dbReference type="PANTHER" id="PTHR30193">
    <property type="entry name" value="ABC TRANSPORTER PERMEASE PROTEIN"/>
    <property type="match status" value="1"/>
</dbReference>
<accession>A0A2Y9BKJ0</accession>
<dbReference type="Gene3D" id="1.10.3720.10">
    <property type="entry name" value="MetI-like"/>
    <property type="match status" value="1"/>
</dbReference>
<comment type="caution">
    <text evidence="9">The sequence shown here is derived from an EMBL/GenBank/DDBJ whole genome shotgun (WGS) entry which is preliminary data.</text>
</comment>
<protein>
    <submittedName>
        <fullName evidence="9">Carbohydrate ABC transporter membrane protein 1 (CUT1 family)</fullName>
    </submittedName>
</protein>
<evidence type="ECO:0000313" key="9">
    <source>
        <dbReference type="EMBL" id="PWJ22920.1"/>
    </source>
</evidence>
<keyword evidence="4 7" id="KW-0812">Transmembrane</keyword>
<evidence type="ECO:0000256" key="2">
    <source>
        <dbReference type="ARBA" id="ARBA00022448"/>
    </source>
</evidence>
<dbReference type="EMBL" id="QGDL01000016">
    <property type="protein sequence ID" value="PWJ22920.1"/>
    <property type="molecule type" value="Genomic_DNA"/>
</dbReference>
<evidence type="ECO:0000256" key="3">
    <source>
        <dbReference type="ARBA" id="ARBA00022475"/>
    </source>
</evidence>
<dbReference type="CDD" id="cd06261">
    <property type="entry name" value="TM_PBP2"/>
    <property type="match status" value="1"/>
</dbReference>
<keyword evidence="5 7" id="KW-1133">Transmembrane helix</keyword>
<dbReference type="PANTHER" id="PTHR30193:SF37">
    <property type="entry name" value="INNER MEMBRANE ABC TRANSPORTER PERMEASE PROTEIN YCJO"/>
    <property type="match status" value="1"/>
</dbReference>
<evidence type="ECO:0000259" key="8">
    <source>
        <dbReference type="PROSITE" id="PS50928"/>
    </source>
</evidence>
<keyword evidence="10" id="KW-1185">Reference proteome</keyword>
<evidence type="ECO:0000256" key="5">
    <source>
        <dbReference type="ARBA" id="ARBA00022989"/>
    </source>
</evidence>
<comment type="subcellular location">
    <subcellularLocation>
        <location evidence="1 7">Cell membrane</location>
        <topology evidence="1 7">Multi-pass membrane protein</topology>
    </subcellularLocation>
</comment>
<evidence type="ECO:0000256" key="7">
    <source>
        <dbReference type="RuleBase" id="RU363032"/>
    </source>
</evidence>
<dbReference type="Proteomes" id="UP000245845">
    <property type="component" value="Unassembled WGS sequence"/>
</dbReference>
<dbReference type="SUPFAM" id="SSF161098">
    <property type="entry name" value="MetI-like"/>
    <property type="match status" value="1"/>
</dbReference>
<evidence type="ECO:0000256" key="1">
    <source>
        <dbReference type="ARBA" id="ARBA00004651"/>
    </source>
</evidence>
<dbReference type="InterPro" id="IPR035906">
    <property type="entry name" value="MetI-like_sf"/>
</dbReference>
<dbReference type="Pfam" id="PF00528">
    <property type="entry name" value="BPD_transp_1"/>
    <property type="match status" value="1"/>
</dbReference>
<proteinExistence type="inferred from homology"/>
<keyword evidence="2 7" id="KW-0813">Transport</keyword>
<keyword evidence="6 7" id="KW-0472">Membrane</keyword>
<evidence type="ECO:0000313" key="10">
    <source>
        <dbReference type="Proteomes" id="UP000245845"/>
    </source>
</evidence>
<keyword evidence="3" id="KW-1003">Cell membrane</keyword>
<dbReference type="GO" id="GO:0005886">
    <property type="term" value="C:plasma membrane"/>
    <property type="evidence" value="ECO:0007669"/>
    <property type="project" value="UniProtKB-SubCell"/>
</dbReference>
<feature type="transmembrane region" description="Helical" evidence="7">
    <location>
        <begin position="163"/>
        <end position="189"/>
    </location>
</feature>
<feature type="domain" description="ABC transmembrane type-1" evidence="8">
    <location>
        <begin position="74"/>
        <end position="288"/>
    </location>
</feature>
<feature type="transmembrane region" description="Helical" evidence="7">
    <location>
        <begin position="77"/>
        <end position="99"/>
    </location>
</feature>
<reference evidence="9 10" key="1">
    <citation type="submission" date="2018-05" db="EMBL/GenBank/DDBJ databases">
        <title>The Hungate 1000. A catalogue of reference genomes from the rumen microbiome.</title>
        <authorList>
            <person name="Kelly W."/>
        </authorList>
    </citation>
    <scope>NUCLEOTIDE SEQUENCE [LARGE SCALE GENOMIC DNA]</scope>
    <source>
        <strain evidence="9 10">NLAE-zl-C242</strain>
    </source>
</reference>
<gene>
    <name evidence="9" type="ORF">A8806_11697</name>
</gene>
<evidence type="ECO:0000256" key="4">
    <source>
        <dbReference type="ARBA" id="ARBA00022692"/>
    </source>
</evidence>
<sequence length="298" mass="33000">MFFSSSKYRKTFLKSMLFVLPGVAITVIFVIYPVINTFWLSLNDWNGVATSPVSWVGLNNYIKVFTSEKFWNSMLNAVYFMIGGFVVLMPVAFGMALLVTSKIRFTKFFKASYLMPVMLGTTAVGLMWTFMLNSDFGIFAQFLRAVGLGDAVINWLATPTVNIWCVVLVNEWMYAGYNMLIFAAGIVAIPGDVHDAALLDGCTGLKKVIYVIIPLCKNMFMVFSVLCVTGCLKAFDIVWAMTNGGPIDSSATPAVLLYTQGFQYKLMGRSSAIGIILLVLGLVLSVLLNNVIFKQDRE</sequence>
<dbReference type="InterPro" id="IPR000515">
    <property type="entry name" value="MetI-like"/>
</dbReference>
<dbReference type="RefSeq" id="WP_109733306.1">
    <property type="nucleotide sequence ID" value="NZ_BAAACK010000022.1"/>
</dbReference>
<feature type="transmembrane region" description="Helical" evidence="7">
    <location>
        <begin position="272"/>
        <end position="293"/>
    </location>
</feature>
<organism evidence="9 10">
    <name type="scientific">Faecalicatena orotica</name>
    <dbReference type="NCBI Taxonomy" id="1544"/>
    <lineage>
        <taxon>Bacteria</taxon>
        <taxon>Bacillati</taxon>
        <taxon>Bacillota</taxon>
        <taxon>Clostridia</taxon>
        <taxon>Lachnospirales</taxon>
        <taxon>Lachnospiraceae</taxon>
        <taxon>Faecalicatena</taxon>
    </lineage>
</organism>
<comment type="similarity">
    <text evidence="7">Belongs to the binding-protein-dependent transport system permease family.</text>
</comment>
<name>A0A2Y9BKJ0_9FIRM</name>
<dbReference type="AlphaFoldDB" id="A0A2Y9BKJ0"/>
<dbReference type="GO" id="GO:0055085">
    <property type="term" value="P:transmembrane transport"/>
    <property type="evidence" value="ECO:0007669"/>
    <property type="project" value="InterPro"/>
</dbReference>
<feature type="transmembrane region" description="Helical" evidence="7">
    <location>
        <begin position="111"/>
        <end position="130"/>
    </location>
</feature>
<feature type="transmembrane region" description="Helical" evidence="7">
    <location>
        <begin position="12"/>
        <end position="35"/>
    </location>
</feature>
<dbReference type="PROSITE" id="PS50928">
    <property type="entry name" value="ABC_TM1"/>
    <property type="match status" value="1"/>
</dbReference>
<evidence type="ECO:0000256" key="6">
    <source>
        <dbReference type="ARBA" id="ARBA00023136"/>
    </source>
</evidence>